<protein>
    <submittedName>
        <fullName evidence="2">Uncharacterized protein</fullName>
    </submittedName>
</protein>
<organism evidence="2 3">
    <name type="scientific">Aspergillus arachidicola</name>
    <dbReference type="NCBI Taxonomy" id="656916"/>
    <lineage>
        <taxon>Eukaryota</taxon>
        <taxon>Fungi</taxon>
        <taxon>Dikarya</taxon>
        <taxon>Ascomycota</taxon>
        <taxon>Pezizomycotina</taxon>
        <taxon>Eurotiomycetes</taxon>
        <taxon>Eurotiomycetidae</taxon>
        <taxon>Eurotiales</taxon>
        <taxon>Aspergillaceae</taxon>
        <taxon>Aspergillus</taxon>
        <taxon>Aspergillus subgen. Circumdati</taxon>
    </lineage>
</organism>
<reference evidence="2 3" key="1">
    <citation type="submission" date="2017-05" db="EMBL/GenBank/DDBJ databases">
        <title>Genome sequence for an aflatoxigenic pathogen of Argentinian peanut, Aspergillus arachidicola.</title>
        <authorList>
            <person name="Moore G."/>
            <person name="Beltz S.B."/>
            <person name="Mack B.M."/>
        </authorList>
    </citation>
    <scope>NUCLEOTIDE SEQUENCE [LARGE SCALE GENOMIC DNA]</scope>
    <source>
        <strain evidence="2 3">CBS 117610</strain>
    </source>
</reference>
<gene>
    <name evidence="2" type="ORF">AARAC_002246</name>
</gene>
<keyword evidence="3" id="KW-1185">Reference proteome</keyword>
<feature type="non-terminal residue" evidence="2">
    <location>
        <position position="1"/>
    </location>
</feature>
<accession>A0A2G7FMR0</accession>
<dbReference type="Proteomes" id="UP000231358">
    <property type="component" value="Unassembled WGS sequence"/>
</dbReference>
<name>A0A2G7FMR0_9EURO</name>
<proteinExistence type="predicted"/>
<comment type="caution">
    <text evidence="2">The sequence shown here is derived from an EMBL/GenBank/DDBJ whole genome shotgun (WGS) entry which is preliminary data.</text>
</comment>
<feature type="compositionally biased region" description="Acidic residues" evidence="1">
    <location>
        <begin position="108"/>
        <end position="131"/>
    </location>
</feature>
<evidence type="ECO:0000313" key="3">
    <source>
        <dbReference type="Proteomes" id="UP000231358"/>
    </source>
</evidence>
<sequence length="147" mass="16673">LWSSARLTFEPAEMSEDKTSLTMRFWWLPRPAYSKEVDISTHLLWPTRDDDNPGSEAMPLPSFDLLQMQWFLNLVAAMSGVADVTDEEREDVSEGFPDNGDIVRETSEESSEEEEEEEEDDDDDIFTDPDEPISHALRAYPGRAAGA</sequence>
<dbReference type="EMBL" id="NEXV01000532">
    <property type="protein sequence ID" value="PIG81932.1"/>
    <property type="molecule type" value="Genomic_DNA"/>
</dbReference>
<evidence type="ECO:0000313" key="2">
    <source>
        <dbReference type="EMBL" id="PIG81932.1"/>
    </source>
</evidence>
<dbReference type="AlphaFoldDB" id="A0A2G7FMR0"/>
<feature type="region of interest" description="Disordered" evidence="1">
    <location>
        <begin position="85"/>
        <end position="147"/>
    </location>
</feature>
<evidence type="ECO:0000256" key="1">
    <source>
        <dbReference type="SAM" id="MobiDB-lite"/>
    </source>
</evidence>